<name>A0ABM4DLU3_HYDVU</name>
<dbReference type="Pfam" id="PF14291">
    <property type="entry name" value="DUF4371"/>
    <property type="match status" value="1"/>
</dbReference>
<dbReference type="InterPro" id="IPR012337">
    <property type="entry name" value="RNaseH-like_sf"/>
</dbReference>
<dbReference type="GeneID" id="136091712"/>
<proteinExistence type="predicted"/>
<evidence type="ECO:0000259" key="1">
    <source>
        <dbReference type="Pfam" id="PF14291"/>
    </source>
</evidence>
<dbReference type="Proteomes" id="UP001652625">
    <property type="component" value="Chromosome 15"/>
</dbReference>
<keyword evidence="2" id="KW-1185">Reference proteome</keyword>
<evidence type="ECO:0000313" key="3">
    <source>
        <dbReference type="RefSeq" id="XP_065675492.1"/>
    </source>
</evidence>
<accession>A0ABM4DLU3</accession>
<dbReference type="PANTHER" id="PTHR45749">
    <property type="match status" value="1"/>
</dbReference>
<evidence type="ECO:0000313" key="2">
    <source>
        <dbReference type="Proteomes" id="UP001652625"/>
    </source>
</evidence>
<dbReference type="RefSeq" id="XP_065675492.1">
    <property type="nucleotide sequence ID" value="XM_065819420.1"/>
</dbReference>
<dbReference type="PANTHER" id="PTHR45749:SF23">
    <property type="entry name" value="ZINC FINGER MYM-TYPE PROTEIN 1-LIKE"/>
    <property type="match status" value="1"/>
</dbReference>
<dbReference type="InterPro" id="IPR025398">
    <property type="entry name" value="DUF4371"/>
</dbReference>
<reference evidence="3" key="1">
    <citation type="submission" date="2025-08" db="UniProtKB">
        <authorList>
            <consortium name="RefSeq"/>
        </authorList>
    </citation>
    <scope>IDENTIFICATION</scope>
</reference>
<gene>
    <name evidence="3" type="primary">LOC136091712</name>
</gene>
<organism evidence="2 3">
    <name type="scientific">Hydra vulgaris</name>
    <name type="common">Hydra</name>
    <name type="synonym">Hydra attenuata</name>
    <dbReference type="NCBI Taxonomy" id="6087"/>
    <lineage>
        <taxon>Eukaryota</taxon>
        <taxon>Metazoa</taxon>
        <taxon>Cnidaria</taxon>
        <taxon>Hydrozoa</taxon>
        <taxon>Hydroidolina</taxon>
        <taxon>Anthoathecata</taxon>
        <taxon>Aplanulata</taxon>
        <taxon>Hydridae</taxon>
        <taxon>Hydra</taxon>
    </lineage>
</organism>
<feature type="domain" description="DUF4371" evidence="1">
    <location>
        <begin position="51"/>
        <end position="223"/>
    </location>
</feature>
<protein>
    <submittedName>
        <fullName evidence="3">Uncharacterized protein LOC136091712</fullName>
    </submittedName>
</protein>
<sequence>MEEDRHKLKRVYMSGADKRILSYQIALPPQLVNIAENPSLQNIVEETNESLNLDIGLWPENMTGLIDYWAKVGSRINNELIKQSKDVKSYWRNIIKRLVSVITFICERGLALRGKNEIVGSFKNGNYLGILKLLAEYDNFLKQHIENHANRGSGHTNYLSSTICEELIEIMGNNVLNEIISRIKLYKYFLISLDSTSDEGHIDQLTLVFRYIEKDTPVERFLVFMPNQGHKAQDMYDGHSYDNASAMSGKYNGLQSKVLKNNKLASWIPCATHSLNLVGKFFTASTKRYELLVKALSLENTKTRIHVPQRVNTTRWSCRSDATKALILGYKQFKSTLIQIADDFEQTTKTRCDANCVYNKLCTLETGIYTVFGNNILERVDKTNKLLQDATLDLNTATSAIKSLKNFVQAKRDNFDQYEKQGAEISETTDYLKHRKRQRNIRLNPIDFYETPEVDLTSSQKFKIQIFLPVIDPFISNLDKRLSANELVYQRFGFLRKIEQLNNQEIENEAIKLVKIYQDDIDEHLGNELIQFKEFYKHLKDEISEFHNISQEHLM</sequence>
<dbReference type="SUPFAM" id="SSF53098">
    <property type="entry name" value="Ribonuclease H-like"/>
    <property type="match status" value="1"/>
</dbReference>